<feature type="compositionally biased region" description="Basic and acidic residues" evidence="5">
    <location>
        <begin position="643"/>
        <end position="652"/>
    </location>
</feature>
<dbReference type="Gramene" id="AUR62027298-RA">
    <property type="protein sequence ID" value="AUR62027298-RA:cds"/>
    <property type="gene ID" value="AUR62027298"/>
</dbReference>
<proteinExistence type="inferred from homology"/>
<dbReference type="InterPro" id="IPR001452">
    <property type="entry name" value="SH3_domain"/>
</dbReference>
<dbReference type="CDD" id="cd02572">
    <property type="entry name" value="PseudoU_synth_hDyskerin"/>
    <property type="match status" value="1"/>
</dbReference>
<dbReference type="GO" id="GO:0031120">
    <property type="term" value="P:snRNA pseudouridine synthesis"/>
    <property type="evidence" value="ECO:0007669"/>
    <property type="project" value="TreeGrafter"/>
</dbReference>
<dbReference type="Gene3D" id="1.20.1270.60">
    <property type="entry name" value="Arfaptin homology (AH) domain/BAR domain"/>
    <property type="match status" value="1"/>
</dbReference>
<dbReference type="Pfam" id="PF01509">
    <property type="entry name" value="TruB_N"/>
    <property type="match status" value="1"/>
</dbReference>
<feature type="domain" description="SH3" evidence="6">
    <location>
        <begin position="287"/>
        <end position="346"/>
    </location>
</feature>
<dbReference type="InterPro" id="IPR012960">
    <property type="entry name" value="Dyskerin-like"/>
</dbReference>
<evidence type="ECO:0000313" key="8">
    <source>
        <dbReference type="Proteomes" id="UP000596660"/>
    </source>
</evidence>
<feature type="compositionally biased region" description="Basic residues" evidence="5">
    <location>
        <begin position="762"/>
        <end position="771"/>
    </location>
</feature>
<dbReference type="InterPro" id="IPR020103">
    <property type="entry name" value="PsdUridine_synth_cat_dom_sf"/>
</dbReference>
<dbReference type="Pfam" id="PF00018">
    <property type="entry name" value="SH3_1"/>
    <property type="match status" value="1"/>
</dbReference>
<dbReference type="Pfam" id="PF01472">
    <property type="entry name" value="PUA"/>
    <property type="match status" value="1"/>
</dbReference>
<sequence length="778" mass="87735">MEAIKRQANKLKDQVSKQQQALLRQFGHFGGEAFVVDEAEISCRDQLHKLYTSTREAKHFEKSLVHGIEGITSVTSKQIEIERKFAQDCCRYGAESHCSTSPLTEAAARVGTSHSLMVEEKETMLGIFNEKVCKSLQALVRSAELEDARLLVRRYDKLWQEVEAQAADVLRLRSKSTEGAKSEENFVKLENAEEKLDYLKSRLLALGKEATSAMQSVEAHQQKMTFHQLVVMLNAERSYHRNVLAMLEKVLPEMIQLEQLCESSLPEDAAQSHSNGSKEHYIEQEDGACYVAKVEHPFDAQAEEELSLLVGDIVVVRQMIPGGWSKGECSGKTGWFPSPYVRRLNVRTGHYTPLSSGYSPLKRPLAEYIRYGILNLDKPANPSSHEVVAWIKRILRVEKTGHSGTLDPKVTGNLIVCIERATRLVKSQQGAGKEYVCVARLHSAVPDVAKVARALETLTGAVFQRPPLISAVKRQLRIRTIYESKLLEYDADRHLVVFWISCEAGTYVRTLCVHLGLLLGVGGHMQELRRVRSGILGEKNNMVTMHDVMDAQWMYDNYRDESYLRRVIMPLEVVLTSYKRLVVKDSAGEAIALGIAEMTTAVMATCDHGIVAKIKRVIMDRDTYPRKWGLGPRASMKKKLIAEGKLDKHGKPNEQTPAEWARNVEVDASPAGDVKKIKVQEEEVVEVKEKKKKKKEADEPVTPDVEKSKSKKEKKKKDKEEKAESTDEEKSEKKKKKKKSKDVENGDAAADTEDGSRSEKKKEKKEKKKKKDKDADQE</sequence>
<evidence type="ECO:0000313" key="7">
    <source>
        <dbReference type="EnsemblPlants" id="AUR62027298-RA:cds"/>
    </source>
</evidence>
<dbReference type="InterPro" id="IPR032819">
    <property type="entry name" value="TruB_C"/>
</dbReference>
<dbReference type="SUPFAM" id="SSF103657">
    <property type="entry name" value="BAR/IMD domain-like"/>
    <property type="match status" value="1"/>
</dbReference>
<dbReference type="SUPFAM" id="SSF88697">
    <property type="entry name" value="PUA domain-like"/>
    <property type="match status" value="1"/>
</dbReference>
<feature type="region of interest" description="Disordered" evidence="5">
    <location>
        <begin position="685"/>
        <end position="778"/>
    </location>
</feature>
<dbReference type="GO" id="GO:0003723">
    <property type="term" value="F:RNA binding"/>
    <property type="evidence" value="ECO:0007669"/>
    <property type="project" value="InterPro"/>
</dbReference>
<dbReference type="SUPFAM" id="SSF50044">
    <property type="entry name" value="SH3-domain"/>
    <property type="match status" value="1"/>
</dbReference>
<evidence type="ECO:0000256" key="4">
    <source>
        <dbReference type="PROSITE-ProRule" id="PRU00192"/>
    </source>
</evidence>
<dbReference type="InterPro" id="IPR004802">
    <property type="entry name" value="tRNA_PsdUridine_synth_B_fam"/>
</dbReference>
<evidence type="ECO:0000256" key="5">
    <source>
        <dbReference type="SAM" id="MobiDB-lite"/>
    </source>
</evidence>
<dbReference type="EnsemblPlants" id="AUR62027298-RA">
    <property type="protein sequence ID" value="AUR62027298-RA:cds"/>
    <property type="gene ID" value="AUR62027298"/>
</dbReference>
<feature type="compositionally biased region" description="Basic and acidic residues" evidence="5">
    <location>
        <begin position="718"/>
        <end position="732"/>
    </location>
</feature>
<dbReference type="PROSITE" id="PS50002">
    <property type="entry name" value="SH3"/>
    <property type="match status" value="1"/>
</dbReference>
<dbReference type="NCBIfam" id="TIGR00425">
    <property type="entry name" value="CBF5"/>
    <property type="match status" value="1"/>
</dbReference>
<feature type="region of interest" description="Disordered" evidence="5">
    <location>
        <begin position="643"/>
        <end position="667"/>
    </location>
</feature>
<protein>
    <recommendedName>
        <fullName evidence="6">SH3 domain-containing protein</fullName>
    </recommendedName>
</protein>
<dbReference type="SMART" id="SM01136">
    <property type="entry name" value="DKCLD"/>
    <property type="match status" value="1"/>
</dbReference>
<name>A0A803MCV5_CHEQI</name>
<dbReference type="SUPFAM" id="SSF55120">
    <property type="entry name" value="Pseudouridine synthase"/>
    <property type="match status" value="1"/>
</dbReference>
<dbReference type="GO" id="GO:0031429">
    <property type="term" value="C:box H/ACA snoRNP complex"/>
    <property type="evidence" value="ECO:0007669"/>
    <property type="project" value="TreeGrafter"/>
</dbReference>
<dbReference type="NCBIfam" id="NF003280">
    <property type="entry name" value="PRK04270.1"/>
    <property type="match status" value="1"/>
</dbReference>
<evidence type="ECO:0000259" key="6">
    <source>
        <dbReference type="PROSITE" id="PS50002"/>
    </source>
</evidence>
<dbReference type="InterPro" id="IPR002478">
    <property type="entry name" value="PUA"/>
</dbReference>
<dbReference type="PANTHER" id="PTHR23127:SF0">
    <property type="entry name" value="H_ACA RIBONUCLEOPROTEIN COMPLEX SUBUNIT DKC1"/>
    <property type="match status" value="1"/>
</dbReference>
<dbReference type="InterPro" id="IPR036974">
    <property type="entry name" value="PUA_sf"/>
</dbReference>
<evidence type="ECO:0000256" key="1">
    <source>
        <dbReference type="ARBA" id="ARBA00008999"/>
    </source>
</evidence>
<keyword evidence="3" id="KW-0413">Isomerase</keyword>
<reference evidence="7" key="1">
    <citation type="journal article" date="2017" name="Nature">
        <title>The genome of Chenopodium quinoa.</title>
        <authorList>
            <person name="Jarvis D.E."/>
            <person name="Ho Y.S."/>
            <person name="Lightfoot D.J."/>
            <person name="Schmoeckel S.M."/>
            <person name="Li B."/>
            <person name="Borm T.J.A."/>
            <person name="Ohyanagi H."/>
            <person name="Mineta K."/>
            <person name="Michell C.T."/>
            <person name="Saber N."/>
            <person name="Kharbatia N.M."/>
            <person name="Rupper R.R."/>
            <person name="Sharp A.R."/>
            <person name="Dally N."/>
            <person name="Boughton B.A."/>
            <person name="Woo Y.H."/>
            <person name="Gao G."/>
            <person name="Schijlen E.G.W.M."/>
            <person name="Guo X."/>
            <person name="Momin A.A."/>
            <person name="Negrao S."/>
            <person name="Al-Babili S."/>
            <person name="Gehring C."/>
            <person name="Roessner U."/>
            <person name="Jung C."/>
            <person name="Murphy K."/>
            <person name="Arold S.T."/>
            <person name="Gojobori T."/>
            <person name="van der Linden C.G."/>
            <person name="van Loo E.N."/>
            <person name="Jellen E.N."/>
            <person name="Maughan P.J."/>
            <person name="Tester M."/>
        </authorList>
    </citation>
    <scope>NUCLEOTIDE SEQUENCE [LARGE SCALE GENOMIC DNA]</scope>
    <source>
        <strain evidence="7">cv. PI 614886</strain>
    </source>
</reference>
<dbReference type="SMART" id="SM00326">
    <property type="entry name" value="SH3"/>
    <property type="match status" value="1"/>
</dbReference>
<reference evidence="7" key="2">
    <citation type="submission" date="2021-03" db="UniProtKB">
        <authorList>
            <consortium name="EnsemblPlants"/>
        </authorList>
    </citation>
    <scope>IDENTIFICATION</scope>
</reference>
<dbReference type="GO" id="GO:0031118">
    <property type="term" value="P:rRNA pseudouridine synthesis"/>
    <property type="evidence" value="ECO:0007669"/>
    <property type="project" value="TreeGrafter"/>
</dbReference>
<evidence type="ECO:0000256" key="2">
    <source>
        <dbReference type="ARBA" id="ARBA00022443"/>
    </source>
</evidence>
<dbReference type="InterPro" id="IPR002501">
    <property type="entry name" value="PsdUridine_synth_N"/>
</dbReference>
<dbReference type="InterPro" id="IPR015947">
    <property type="entry name" value="PUA-like_sf"/>
</dbReference>
<evidence type="ECO:0000256" key="3">
    <source>
        <dbReference type="ARBA" id="ARBA00023235"/>
    </source>
</evidence>
<dbReference type="GO" id="GO:0009982">
    <property type="term" value="F:pseudouridine synthase activity"/>
    <property type="evidence" value="ECO:0007669"/>
    <property type="project" value="InterPro"/>
</dbReference>
<dbReference type="InterPro" id="IPR027267">
    <property type="entry name" value="AH/BAR_dom_sf"/>
</dbReference>
<keyword evidence="2 4" id="KW-0728">SH3 domain</keyword>
<dbReference type="Proteomes" id="UP000596660">
    <property type="component" value="Unplaced"/>
</dbReference>
<dbReference type="InterPro" id="IPR036028">
    <property type="entry name" value="SH3-like_dom_sf"/>
</dbReference>
<dbReference type="FunFam" id="3.30.2350.10:FF:000001">
    <property type="entry name" value="H/ACA ribonucleoprotein complex subunit CBF5"/>
    <property type="match status" value="1"/>
</dbReference>
<dbReference type="PROSITE" id="PS50890">
    <property type="entry name" value="PUA"/>
    <property type="match status" value="1"/>
</dbReference>
<dbReference type="Pfam" id="PF08068">
    <property type="entry name" value="DKCLD"/>
    <property type="match status" value="1"/>
</dbReference>
<organism evidence="7 8">
    <name type="scientific">Chenopodium quinoa</name>
    <name type="common">Quinoa</name>
    <dbReference type="NCBI Taxonomy" id="63459"/>
    <lineage>
        <taxon>Eukaryota</taxon>
        <taxon>Viridiplantae</taxon>
        <taxon>Streptophyta</taxon>
        <taxon>Embryophyta</taxon>
        <taxon>Tracheophyta</taxon>
        <taxon>Spermatophyta</taxon>
        <taxon>Magnoliopsida</taxon>
        <taxon>eudicotyledons</taxon>
        <taxon>Gunneridae</taxon>
        <taxon>Pentapetalae</taxon>
        <taxon>Caryophyllales</taxon>
        <taxon>Chenopodiaceae</taxon>
        <taxon>Chenopodioideae</taxon>
        <taxon>Atripliceae</taxon>
        <taxon>Chenopodium</taxon>
    </lineage>
</organism>
<dbReference type="GO" id="GO:1990481">
    <property type="term" value="P:mRNA pseudouridine synthesis"/>
    <property type="evidence" value="ECO:0007669"/>
    <property type="project" value="TreeGrafter"/>
</dbReference>
<dbReference type="Gene3D" id="2.30.30.40">
    <property type="entry name" value="SH3 Domains"/>
    <property type="match status" value="1"/>
</dbReference>
<dbReference type="AlphaFoldDB" id="A0A803MCV5"/>
<dbReference type="GO" id="GO:0000495">
    <property type="term" value="P:box H/ACA sno(s)RNA 3'-end processing"/>
    <property type="evidence" value="ECO:0007669"/>
    <property type="project" value="TreeGrafter"/>
</dbReference>
<dbReference type="PANTHER" id="PTHR23127">
    <property type="entry name" value="CENTROMERE/MICROTUBULE BINDING PROTEIN CBF5"/>
    <property type="match status" value="1"/>
</dbReference>
<accession>A0A803MCV5</accession>
<comment type="similarity">
    <text evidence="1">Belongs to the pseudouridine synthase TruB family.</text>
</comment>
<dbReference type="Gene3D" id="2.30.130.10">
    <property type="entry name" value="PUA domain"/>
    <property type="match status" value="1"/>
</dbReference>
<keyword evidence="8" id="KW-1185">Reference proteome</keyword>
<dbReference type="Pfam" id="PF16198">
    <property type="entry name" value="TruB_C_2"/>
    <property type="match status" value="1"/>
</dbReference>
<dbReference type="Gene3D" id="3.30.2350.10">
    <property type="entry name" value="Pseudouridine synthase"/>
    <property type="match status" value="1"/>
</dbReference>